<dbReference type="GO" id="GO:0000981">
    <property type="term" value="F:DNA-binding transcription factor activity, RNA polymerase II-specific"/>
    <property type="evidence" value="ECO:0007669"/>
    <property type="project" value="TreeGrafter"/>
</dbReference>
<comment type="caution">
    <text evidence="2">The sequence shown here is derived from an EMBL/GenBank/DDBJ whole genome shotgun (WGS) entry which is preliminary data.</text>
</comment>
<proteinExistence type="predicted"/>
<dbReference type="PRINTS" id="PR00057">
    <property type="entry name" value="NFKBTNSCPFCT"/>
</dbReference>
<dbReference type="GO" id="GO:0005634">
    <property type="term" value="C:nucleus"/>
    <property type="evidence" value="ECO:0007669"/>
    <property type="project" value="TreeGrafter"/>
</dbReference>
<dbReference type="GO" id="GO:0005737">
    <property type="term" value="C:cytoplasm"/>
    <property type="evidence" value="ECO:0007669"/>
    <property type="project" value="InterPro"/>
</dbReference>
<dbReference type="GO" id="GO:0038061">
    <property type="term" value="P:non-canonical NF-kappaB signal transduction"/>
    <property type="evidence" value="ECO:0007669"/>
    <property type="project" value="TreeGrafter"/>
</dbReference>
<dbReference type="FunFam" id="2.60.40.340:FF:000006">
    <property type="entry name" value="Dorsal isoform 1-B"/>
    <property type="match status" value="1"/>
</dbReference>
<dbReference type="SMART" id="SM00429">
    <property type="entry name" value="IPT"/>
    <property type="match status" value="1"/>
</dbReference>
<gene>
    <name evidence="2" type="ORF">ILUMI_25204</name>
</gene>
<dbReference type="InterPro" id="IPR037059">
    <property type="entry name" value="RHD_DNA_bind_dom_sf"/>
</dbReference>
<evidence type="ECO:0000313" key="2">
    <source>
        <dbReference type="EMBL" id="KAF2880988.1"/>
    </source>
</evidence>
<dbReference type="InterPro" id="IPR013783">
    <property type="entry name" value="Ig-like_fold"/>
</dbReference>
<dbReference type="GO" id="GO:0033554">
    <property type="term" value="P:cellular response to stress"/>
    <property type="evidence" value="ECO:0007669"/>
    <property type="project" value="TreeGrafter"/>
</dbReference>
<dbReference type="InterPro" id="IPR000451">
    <property type="entry name" value="NFkB/Dor"/>
</dbReference>
<protein>
    <recommendedName>
        <fullName evidence="1">RHD domain-containing protein</fullName>
    </recommendedName>
</protein>
<sequence length="396" mass="44262">MFNGGGEIFQAMPTMTPVKQKPAIKITEQPALKVQFRYESDGRCPPPISGVSSTEKSKTFPSIQITGYQGRAIVVVSCVTKDAPHRPHPYNIVGKEGCKKGVCKLEVSPETMSVTFSNLGIQCAKKKDVEASLKVREEIKVDPFKTGFAHRSQPNSIDRKAVRLCFQAFLEGEQKGKFTVPLTPVVSEPIYDKKAMCDLVIVKLSDCVSPVNGGQKDIILLCEKVAKDDIQIRFYEEKDGRVEWEVFADFPPSQVHKETAIWFRAPQYKTLDVTEPIKVLIQLRRPSDGATSEPLPFQFLPLDSDGTLRRKVPKFDRNRKAQKPKLQINKLPPICSLNIPQHPVEMEPGVGTTPSPYDDQIHSVLDPMYTPNITALPSQRQYHIPIDILGHTPPPP</sequence>
<organism evidence="2 3">
    <name type="scientific">Ignelater luminosus</name>
    <name type="common">Cucubano</name>
    <name type="synonym">Pyrophorus luminosus</name>
    <dbReference type="NCBI Taxonomy" id="2038154"/>
    <lineage>
        <taxon>Eukaryota</taxon>
        <taxon>Metazoa</taxon>
        <taxon>Ecdysozoa</taxon>
        <taxon>Arthropoda</taxon>
        <taxon>Hexapoda</taxon>
        <taxon>Insecta</taxon>
        <taxon>Pterygota</taxon>
        <taxon>Neoptera</taxon>
        <taxon>Endopterygota</taxon>
        <taxon>Coleoptera</taxon>
        <taxon>Polyphaga</taxon>
        <taxon>Elateriformia</taxon>
        <taxon>Elateroidea</taxon>
        <taxon>Elateridae</taxon>
        <taxon>Agrypninae</taxon>
        <taxon>Pyrophorini</taxon>
        <taxon>Ignelater</taxon>
    </lineage>
</organism>
<dbReference type="GO" id="GO:0045944">
    <property type="term" value="P:positive regulation of transcription by RNA polymerase II"/>
    <property type="evidence" value="ECO:0007669"/>
    <property type="project" value="TreeGrafter"/>
</dbReference>
<dbReference type="InterPro" id="IPR011539">
    <property type="entry name" value="RHD_DNA_bind_dom"/>
</dbReference>
<evidence type="ECO:0000259" key="1">
    <source>
        <dbReference type="PROSITE" id="PS50254"/>
    </source>
</evidence>
<dbReference type="SUPFAM" id="SSF49417">
    <property type="entry name" value="p53-like transcription factors"/>
    <property type="match status" value="1"/>
</dbReference>
<dbReference type="GO" id="GO:0034097">
    <property type="term" value="P:response to cytokine"/>
    <property type="evidence" value="ECO:0007669"/>
    <property type="project" value="TreeGrafter"/>
</dbReference>
<dbReference type="InterPro" id="IPR008967">
    <property type="entry name" value="p53-like_TF_DNA-bd_sf"/>
</dbReference>
<dbReference type="InterPro" id="IPR002909">
    <property type="entry name" value="IPT_dom"/>
</dbReference>
<dbReference type="Gene3D" id="2.60.40.340">
    <property type="entry name" value="Rel homology domain (RHD), DNA-binding domain"/>
    <property type="match status" value="1"/>
</dbReference>
<dbReference type="GO" id="GO:0048468">
    <property type="term" value="P:cell development"/>
    <property type="evidence" value="ECO:0007669"/>
    <property type="project" value="UniProtKB-ARBA"/>
</dbReference>
<dbReference type="PANTHER" id="PTHR24169:SF25">
    <property type="entry name" value="DORSAL-RELATED IMMUNITY FACTOR DIF-RELATED"/>
    <property type="match status" value="1"/>
</dbReference>
<keyword evidence="3" id="KW-1185">Reference proteome</keyword>
<dbReference type="SUPFAM" id="SSF81296">
    <property type="entry name" value="E set domains"/>
    <property type="match status" value="1"/>
</dbReference>
<dbReference type="GO" id="GO:0045087">
    <property type="term" value="P:innate immune response"/>
    <property type="evidence" value="ECO:0007669"/>
    <property type="project" value="TreeGrafter"/>
</dbReference>
<dbReference type="OrthoDB" id="7881762at2759"/>
<reference evidence="2" key="1">
    <citation type="submission" date="2019-08" db="EMBL/GenBank/DDBJ databases">
        <title>The genome of the North American firefly Photinus pyralis.</title>
        <authorList>
            <consortium name="Photinus pyralis genome working group"/>
            <person name="Fallon T.R."/>
            <person name="Sander Lower S.E."/>
            <person name="Weng J.-K."/>
        </authorList>
    </citation>
    <scope>NUCLEOTIDE SEQUENCE</scope>
    <source>
        <strain evidence="2">TRF0915ILg1</strain>
        <tissue evidence="2">Whole body</tissue>
    </source>
</reference>
<dbReference type="EMBL" id="VTPC01090880">
    <property type="protein sequence ID" value="KAF2880988.1"/>
    <property type="molecule type" value="Genomic_DNA"/>
</dbReference>
<dbReference type="GO" id="GO:0007249">
    <property type="term" value="P:canonical NF-kappaB signal transduction"/>
    <property type="evidence" value="ECO:0007669"/>
    <property type="project" value="TreeGrafter"/>
</dbReference>
<dbReference type="PROSITE" id="PS50254">
    <property type="entry name" value="REL_2"/>
    <property type="match status" value="1"/>
</dbReference>
<dbReference type="InterPro" id="IPR014756">
    <property type="entry name" value="Ig_E-set"/>
</dbReference>
<dbReference type="Proteomes" id="UP000801492">
    <property type="component" value="Unassembled WGS sequence"/>
</dbReference>
<dbReference type="AlphaFoldDB" id="A0A8K0C5V0"/>
<dbReference type="Pfam" id="PF16179">
    <property type="entry name" value="RHD_dimer"/>
    <property type="match status" value="1"/>
</dbReference>
<dbReference type="Pfam" id="PF00554">
    <property type="entry name" value="RHD_DNA_bind"/>
    <property type="match status" value="1"/>
</dbReference>
<dbReference type="GO" id="GO:0048731">
    <property type="term" value="P:system development"/>
    <property type="evidence" value="ECO:0007669"/>
    <property type="project" value="UniProtKB-ARBA"/>
</dbReference>
<dbReference type="PANTHER" id="PTHR24169">
    <property type="entry name" value="NUCLEAR FACTOR NF-KAPPA-B PROTEIN"/>
    <property type="match status" value="1"/>
</dbReference>
<dbReference type="GO" id="GO:0000978">
    <property type="term" value="F:RNA polymerase II cis-regulatory region sequence-specific DNA binding"/>
    <property type="evidence" value="ECO:0007669"/>
    <property type="project" value="TreeGrafter"/>
</dbReference>
<accession>A0A8K0C5V0</accession>
<dbReference type="InterPro" id="IPR032397">
    <property type="entry name" value="RHD_dimer"/>
</dbReference>
<feature type="domain" description="RHD" evidence="1">
    <location>
        <begin position="19"/>
        <end position="197"/>
    </location>
</feature>
<name>A0A8K0C5V0_IGNLU</name>
<evidence type="ECO:0000313" key="3">
    <source>
        <dbReference type="Proteomes" id="UP000801492"/>
    </source>
</evidence>
<dbReference type="Gene3D" id="2.60.40.10">
    <property type="entry name" value="Immunoglobulins"/>
    <property type="match status" value="1"/>
</dbReference>